<sequence length="95" mass="10934">MAKDLETTVMHLKKIDSIITQLRKKMRHSTPYSVDTIRQIVAEIEGIREDLLKSELESDLNLQKLLEKKKVCTGSCIRQYTGKQEILGYPTINQS</sequence>
<protein>
    <submittedName>
        <fullName evidence="1">PpGpp synthetase/RelA/SpoT-type nucleotidyltransferase</fullName>
    </submittedName>
</protein>
<comment type="caution">
    <text evidence="1">The sequence shown here is derived from an EMBL/GenBank/DDBJ whole genome shotgun (WGS) entry which is preliminary data.</text>
</comment>
<reference evidence="1 2" key="1">
    <citation type="submission" date="2023-07" db="EMBL/GenBank/DDBJ databases">
        <title>Genomic Encyclopedia of Type Strains, Phase IV (KMG-IV): sequencing the most valuable type-strain genomes for metagenomic binning, comparative biology and taxonomic classification.</title>
        <authorList>
            <person name="Goeker M."/>
        </authorList>
    </citation>
    <scope>NUCLEOTIDE SEQUENCE [LARGE SCALE GENOMIC DNA]</scope>
    <source>
        <strain evidence="1 2">DSM 12751</strain>
    </source>
</reference>
<gene>
    <name evidence="1" type="ORF">J2S11_001067</name>
</gene>
<dbReference type="EMBL" id="JAUSTY010000004">
    <property type="protein sequence ID" value="MDQ0165167.1"/>
    <property type="molecule type" value="Genomic_DNA"/>
</dbReference>
<evidence type="ECO:0000313" key="2">
    <source>
        <dbReference type="Proteomes" id="UP001235840"/>
    </source>
</evidence>
<organism evidence="1 2">
    <name type="scientific">Caldalkalibacillus horti</name>
    <dbReference type="NCBI Taxonomy" id="77523"/>
    <lineage>
        <taxon>Bacteria</taxon>
        <taxon>Bacillati</taxon>
        <taxon>Bacillota</taxon>
        <taxon>Bacilli</taxon>
        <taxon>Bacillales</taxon>
        <taxon>Bacillaceae</taxon>
        <taxon>Caldalkalibacillus</taxon>
    </lineage>
</organism>
<dbReference type="RefSeq" id="WP_307391885.1">
    <property type="nucleotide sequence ID" value="NZ_BAAADK010000045.1"/>
</dbReference>
<name>A0ABT9VWI3_9BACI</name>
<proteinExistence type="predicted"/>
<evidence type="ECO:0000313" key="1">
    <source>
        <dbReference type="EMBL" id="MDQ0165167.1"/>
    </source>
</evidence>
<keyword evidence="2" id="KW-1185">Reference proteome</keyword>
<dbReference type="Proteomes" id="UP001235840">
    <property type="component" value="Unassembled WGS sequence"/>
</dbReference>
<accession>A0ABT9VWI3</accession>